<proteinExistence type="predicted"/>
<accession>A0A0D2G5B4</accession>
<dbReference type="EMBL" id="KN846956">
    <property type="protein sequence ID" value="KIW73960.1"/>
    <property type="molecule type" value="Genomic_DNA"/>
</dbReference>
<reference evidence="1 2" key="1">
    <citation type="submission" date="2015-01" db="EMBL/GenBank/DDBJ databases">
        <title>The Genome Sequence of Capronia semiimmersa CBS27337.</title>
        <authorList>
            <consortium name="The Broad Institute Genomics Platform"/>
            <person name="Cuomo C."/>
            <person name="de Hoog S."/>
            <person name="Gorbushina A."/>
            <person name="Stielow B."/>
            <person name="Teixiera M."/>
            <person name="Abouelleil A."/>
            <person name="Chapman S.B."/>
            <person name="Priest M."/>
            <person name="Young S.K."/>
            <person name="Wortman J."/>
            <person name="Nusbaum C."/>
            <person name="Birren B."/>
        </authorList>
    </citation>
    <scope>NUCLEOTIDE SEQUENCE [LARGE SCALE GENOMIC DNA]</scope>
    <source>
        <strain evidence="1 2">CBS 27337</strain>
    </source>
</reference>
<protein>
    <submittedName>
        <fullName evidence="1">Uncharacterized protein</fullName>
    </submittedName>
</protein>
<dbReference type="Proteomes" id="UP000054266">
    <property type="component" value="Unassembled WGS sequence"/>
</dbReference>
<keyword evidence="2" id="KW-1185">Reference proteome</keyword>
<name>A0A0D2G5B4_9EURO</name>
<sequence length="224" mass="25737">MDQDRLEDRFNPSVAGVFWNSLEKYVTLRMFEDMNPIVPAGLLKEEFRTSTSDPEGESPLADYARLEMFGTRRLDIAWKYFMLINVTAYYLDPKYSSCNIASIRKILSAGVSGHQQRHIWAFTALKLAKHCIDDSWAPYLWTRDYSQQMNPGSEFLEHVYSLEGELKNLLGIRQPNEIDLPPRLASTVSLETWKSWVLPRSKAAPFGPLSATIIVNNQWQIQTS</sequence>
<evidence type="ECO:0000313" key="2">
    <source>
        <dbReference type="Proteomes" id="UP000054266"/>
    </source>
</evidence>
<gene>
    <name evidence="1" type="ORF">PV04_02034</name>
</gene>
<dbReference type="AlphaFoldDB" id="A0A0D2G5B4"/>
<organism evidence="1 2">
    <name type="scientific">Phialophora macrospora</name>
    <dbReference type="NCBI Taxonomy" id="1851006"/>
    <lineage>
        <taxon>Eukaryota</taxon>
        <taxon>Fungi</taxon>
        <taxon>Dikarya</taxon>
        <taxon>Ascomycota</taxon>
        <taxon>Pezizomycotina</taxon>
        <taxon>Eurotiomycetes</taxon>
        <taxon>Chaetothyriomycetidae</taxon>
        <taxon>Chaetothyriales</taxon>
        <taxon>Herpotrichiellaceae</taxon>
        <taxon>Phialophora</taxon>
    </lineage>
</organism>
<evidence type="ECO:0000313" key="1">
    <source>
        <dbReference type="EMBL" id="KIW73960.1"/>
    </source>
</evidence>
<dbReference type="HOGENOM" id="CLU_1234853_0_0_1"/>